<accession>X0STV2</accession>
<dbReference type="AlphaFoldDB" id="X0STV2"/>
<gene>
    <name evidence="1" type="ORF">S01H1_14434</name>
</gene>
<evidence type="ECO:0000313" key="1">
    <source>
        <dbReference type="EMBL" id="GAF67240.1"/>
    </source>
</evidence>
<dbReference type="EMBL" id="BARS01007509">
    <property type="protein sequence ID" value="GAF67240.1"/>
    <property type="molecule type" value="Genomic_DNA"/>
</dbReference>
<proteinExistence type="predicted"/>
<organism evidence="1">
    <name type="scientific">marine sediment metagenome</name>
    <dbReference type="NCBI Taxonomy" id="412755"/>
    <lineage>
        <taxon>unclassified sequences</taxon>
        <taxon>metagenomes</taxon>
        <taxon>ecological metagenomes</taxon>
    </lineage>
</organism>
<comment type="caution">
    <text evidence="1">The sequence shown here is derived from an EMBL/GenBank/DDBJ whole genome shotgun (WGS) entry which is preliminary data.</text>
</comment>
<sequence>MTSKKVKKSYKQLSQNSKDTFVNHYDKMVKAGKNISQIKKMNLRAYNKFFYGVRKDGSVISKISTNVSLKGQKSRLNQIANHINEVNNDYFKKENIKSKTLKEAFLKESYRVFNTKEEKQVENVDTIDDTELTDLSSEEKEGKYGLLKLTNLANNEDYFIKYKNRKDLEKQIAGLKKKYKISTFHTKYLATKMYKTHITKEFVKELAKE</sequence>
<protein>
    <submittedName>
        <fullName evidence="1">Uncharacterized protein</fullName>
    </submittedName>
</protein>
<feature type="non-terminal residue" evidence="1">
    <location>
        <position position="209"/>
    </location>
</feature>
<reference evidence="1" key="1">
    <citation type="journal article" date="2014" name="Front. Microbiol.">
        <title>High frequency of phylogenetically diverse reductive dehalogenase-homologous genes in deep subseafloor sedimentary metagenomes.</title>
        <authorList>
            <person name="Kawai M."/>
            <person name="Futagami T."/>
            <person name="Toyoda A."/>
            <person name="Takaki Y."/>
            <person name="Nishi S."/>
            <person name="Hori S."/>
            <person name="Arai W."/>
            <person name="Tsubouchi T."/>
            <person name="Morono Y."/>
            <person name="Uchiyama I."/>
            <person name="Ito T."/>
            <person name="Fujiyama A."/>
            <person name="Inagaki F."/>
            <person name="Takami H."/>
        </authorList>
    </citation>
    <scope>NUCLEOTIDE SEQUENCE</scope>
    <source>
        <strain evidence="1">Expedition CK06-06</strain>
    </source>
</reference>
<name>X0STV2_9ZZZZ</name>